<name>B8BPI6_ORYSI</name>
<keyword evidence="3" id="KW-1185">Reference proteome</keyword>
<gene>
    <name evidence="2" type="ORF">OsI_38247</name>
</gene>
<evidence type="ECO:0000313" key="3">
    <source>
        <dbReference type="Proteomes" id="UP000007015"/>
    </source>
</evidence>
<dbReference type="Proteomes" id="UP000007015">
    <property type="component" value="Chromosome 12"/>
</dbReference>
<sequence>MATLHVWMSDLYAALQGGDELSRRCSGVASQGARRAVPEAPDKAGWFLTTSVAARHWLETKKSAELGLCSFGGVGNPSPPHEKRSDRLTHG</sequence>
<proteinExistence type="predicted"/>
<dbReference type="Gramene" id="BGIOSGA037353-TA">
    <property type="protein sequence ID" value="BGIOSGA037353-PA"/>
    <property type="gene ID" value="BGIOSGA037353"/>
</dbReference>
<dbReference type="EMBL" id="CM000137">
    <property type="protein sequence ID" value="EEC69234.1"/>
    <property type="molecule type" value="Genomic_DNA"/>
</dbReference>
<dbReference type="AlphaFoldDB" id="B8BPI6"/>
<evidence type="ECO:0000313" key="2">
    <source>
        <dbReference type="EMBL" id="EEC69234.1"/>
    </source>
</evidence>
<reference evidence="2 3" key="1">
    <citation type="journal article" date="2005" name="PLoS Biol.">
        <title>The genomes of Oryza sativa: a history of duplications.</title>
        <authorList>
            <person name="Yu J."/>
            <person name="Wang J."/>
            <person name="Lin W."/>
            <person name="Li S."/>
            <person name="Li H."/>
            <person name="Zhou J."/>
            <person name="Ni P."/>
            <person name="Dong W."/>
            <person name="Hu S."/>
            <person name="Zeng C."/>
            <person name="Zhang J."/>
            <person name="Zhang Y."/>
            <person name="Li R."/>
            <person name="Xu Z."/>
            <person name="Li S."/>
            <person name="Li X."/>
            <person name="Zheng H."/>
            <person name="Cong L."/>
            <person name="Lin L."/>
            <person name="Yin J."/>
            <person name="Geng J."/>
            <person name="Li G."/>
            <person name="Shi J."/>
            <person name="Liu J."/>
            <person name="Lv H."/>
            <person name="Li J."/>
            <person name="Wang J."/>
            <person name="Deng Y."/>
            <person name="Ran L."/>
            <person name="Shi X."/>
            <person name="Wang X."/>
            <person name="Wu Q."/>
            <person name="Li C."/>
            <person name="Ren X."/>
            <person name="Wang J."/>
            <person name="Wang X."/>
            <person name="Li D."/>
            <person name="Liu D."/>
            <person name="Zhang X."/>
            <person name="Ji Z."/>
            <person name="Zhao W."/>
            <person name="Sun Y."/>
            <person name="Zhang Z."/>
            <person name="Bao J."/>
            <person name="Han Y."/>
            <person name="Dong L."/>
            <person name="Ji J."/>
            <person name="Chen P."/>
            <person name="Wu S."/>
            <person name="Liu J."/>
            <person name="Xiao Y."/>
            <person name="Bu D."/>
            <person name="Tan J."/>
            <person name="Yang L."/>
            <person name="Ye C."/>
            <person name="Zhang J."/>
            <person name="Xu J."/>
            <person name="Zhou Y."/>
            <person name="Yu Y."/>
            <person name="Zhang B."/>
            <person name="Zhuang S."/>
            <person name="Wei H."/>
            <person name="Liu B."/>
            <person name="Lei M."/>
            <person name="Yu H."/>
            <person name="Li Y."/>
            <person name="Xu H."/>
            <person name="Wei S."/>
            <person name="He X."/>
            <person name="Fang L."/>
            <person name="Zhang Z."/>
            <person name="Zhang Y."/>
            <person name="Huang X."/>
            <person name="Su Z."/>
            <person name="Tong W."/>
            <person name="Li J."/>
            <person name="Tong Z."/>
            <person name="Li S."/>
            <person name="Ye J."/>
            <person name="Wang L."/>
            <person name="Fang L."/>
            <person name="Lei T."/>
            <person name="Chen C."/>
            <person name="Chen H."/>
            <person name="Xu Z."/>
            <person name="Li H."/>
            <person name="Huang H."/>
            <person name="Zhang F."/>
            <person name="Xu H."/>
            <person name="Li N."/>
            <person name="Zhao C."/>
            <person name="Li S."/>
            <person name="Dong L."/>
            <person name="Huang Y."/>
            <person name="Li L."/>
            <person name="Xi Y."/>
            <person name="Qi Q."/>
            <person name="Li W."/>
            <person name="Zhang B."/>
            <person name="Hu W."/>
            <person name="Zhang Y."/>
            <person name="Tian X."/>
            <person name="Jiao Y."/>
            <person name="Liang X."/>
            <person name="Jin J."/>
            <person name="Gao L."/>
            <person name="Zheng W."/>
            <person name="Hao B."/>
            <person name="Liu S."/>
            <person name="Wang W."/>
            <person name="Yuan L."/>
            <person name="Cao M."/>
            <person name="McDermott J."/>
            <person name="Samudrala R."/>
            <person name="Wang J."/>
            <person name="Wong G.K."/>
            <person name="Yang H."/>
        </authorList>
    </citation>
    <scope>NUCLEOTIDE SEQUENCE [LARGE SCALE GENOMIC DNA]</scope>
    <source>
        <strain evidence="3">cv. 93-11</strain>
    </source>
</reference>
<feature type="compositionally biased region" description="Basic and acidic residues" evidence="1">
    <location>
        <begin position="80"/>
        <end position="91"/>
    </location>
</feature>
<protein>
    <submittedName>
        <fullName evidence="2">Uncharacterized protein</fullName>
    </submittedName>
</protein>
<organism evidence="2 3">
    <name type="scientific">Oryza sativa subsp. indica</name>
    <name type="common">Rice</name>
    <dbReference type="NCBI Taxonomy" id="39946"/>
    <lineage>
        <taxon>Eukaryota</taxon>
        <taxon>Viridiplantae</taxon>
        <taxon>Streptophyta</taxon>
        <taxon>Embryophyta</taxon>
        <taxon>Tracheophyta</taxon>
        <taxon>Spermatophyta</taxon>
        <taxon>Magnoliopsida</taxon>
        <taxon>Liliopsida</taxon>
        <taxon>Poales</taxon>
        <taxon>Poaceae</taxon>
        <taxon>BOP clade</taxon>
        <taxon>Oryzoideae</taxon>
        <taxon>Oryzeae</taxon>
        <taxon>Oryzinae</taxon>
        <taxon>Oryza</taxon>
        <taxon>Oryza sativa</taxon>
    </lineage>
</organism>
<dbReference type="STRING" id="39946.B8BPI6"/>
<dbReference type="HOGENOM" id="CLU_2430925_0_0_1"/>
<feature type="region of interest" description="Disordered" evidence="1">
    <location>
        <begin position="71"/>
        <end position="91"/>
    </location>
</feature>
<evidence type="ECO:0000256" key="1">
    <source>
        <dbReference type="SAM" id="MobiDB-lite"/>
    </source>
</evidence>
<accession>B8BPI6</accession>